<evidence type="ECO:0000313" key="2">
    <source>
        <dbReference type="Proteomes" id="UP001177003"/>
    </source>
</evidence>
<evidence type="ECO:0000313" key="1">
    <source>
        <dbReference type="EMBL" id="CAI9284606.1"/>
    </source>
</evidence>
<reference evidence="1" key="1">
    <citation type="submission" date="2023-04" db="EMBL/GenBank/DDBJ databases">
        <authorList>
            <person name="Vijverberg K."/>
            <person name="Xiong W."/>
            <person name="Schranz E."/>
        </authorList>
    </citation>
    <scope>NUCLEOTIDE SEQUENCE</scope>
</reference>
<organism evidence="1 2">
    <name type="scientific">Lactuca saligna</name>
    <name type="common">Willowleaf lettuce</name>
    <dbReference type="NCBI Taxonomy" id="75948"/>
    <lineage>
        <taxon>Eukaryota</taxon>
        <taxon>Viridiplantae</taxon>
        <taxon>Streptophyta</taxon>
        <taxon>Embryophyta</taxon>
        <taxon>Tracheophyta</taxon>
        <taxon>Spermatophyta</taxon>
        <taxon>Magnoliopsida</taxon>
        <taxon>eudicotyledons</taxon>
        <taxon>Gunneridae</taxon>
        <taxon>Pentapetalae</taxon>
        <taxon>asterids</taxon>
        <taxon>campanulids</taxon>
        <taxon>Asterales</taxon>
        <taxon>Asteraceae</taxon>
        <taxon>Cichorioideae</taxon>
        <taxon>Cichorieae</taxon>
        <taxon>Lactucinae</taxon>
        <taxon>Lactuca</taxon>
    </lineage>
</organism>
<protein>
    <submittedName>
        <fullName evidence="1">Uncharacterized protein</fullName>
    </submittedName>
</protein>
<dbReference type="AlphaFoldDB" id="A0AA36E676"/>
<dbReference type="Proteomes" id="UP001177003">
    <property type="component" value="Chromosome 5"/>
</dbReference>
<gene>
    <name evidence="1" type="ORF">LSALG_LOCUS24124</name>
</gene>
<accession>A0AA36E676</accession>
<dbReference type="EMBL" id="OX465081">
    <property type="protein sequence ID" value="CAI9284606.1"/>
    <property type="molecule type" value="Genomic_DNA"/>
</dbReference>
<proteinExistence type="predicted"/>
<name>A0AA36E676_LACSI</name>
<keyword evidence="2" id="KW-1185">Reference proteome</keyword>
<sequence length="115" mass="13542">MSCKYAILRLNGEASISYDGLKAKRKHEGKKKITSWESLKHKIRRRYVPTNYPIIIYQKLSESWQNKLLDVMDYDESLGETIITEEPTFVQESYVVIEYVVNEESTIMEKVCEDE</sequence>